<evidence type="ECO:0000313" key="2">
    <source>
        <dbReference type="EMBL" id="CAI5793205.1"/>
    </source>
</evidence>
<dbReference type="Proteomes" id="UP001178461">
    <property type="component" value="Chromosome 14"/>
</dbReference>
<feature type="chain" id="PRO_5041218087" evidence="1">
    <location>
        <begin position="22"/>
        <end position="104"/>
    </location>
</feature>
<evidence type="ECO:0000313" key="3">
    <source>
        <dbReference type="Proteomes" id="UP001178461"/>
    </source>
</evidence>
<organism evidence="2 3">
    <name type="scientific">Podarcis lilfordi</name>
    <name type="common">Lilford's wall lizard</name>
    <dbReference type="NCBI Taxonomy" id="74358"/>
    <lineage>
        <taxon>Eukaryota</taxon>
        <taxon>Metazoa</taxon>
        <taxon>Chordata</taxon>
        <taxon>Craniata</taxon>
        <taxon>Vertebrata</taxon>
        <taxon>Euteleostomi</taxon>
        <taxon>Lepidosauria</taxon>
        <taxon>Squamata</taxon>
        <taxon>Bifurcata</taxon>
        <taxon>Unidentata</taxon>
        <taxon>Episquamata</taxon>
        <taxon>Laterata</taxon>
        <taxon>Lacertibaenia</taxon>
        <taxon>Lacertidae</taxon>
        <taxon>Podarcis</taxon>
    </lineage>
</organism>
<dbReference type="AlphaFoldDB" id="A0AA35LBA2"/>
<protein>
    <submittedName>
        <fullName evidence="2">Uncharacterized protein</fullName>
    </submittedName>
</protein>
<feature type="signal peptide" evidence="1">
    <location>
        <begin position="1"/>
        <end position="21"/>
    </location>
</feature>
<accession>A0AA35LBA2</accession>
<keyword evidence="3" id="KW-1185">Reference proteome</keyword>
<evidence type="ECO:0000256" key="1">
    <source>
        <dbReference type="SAM" id="SignalP"/>
    </source>
</evidence>
<proteinExistence type="predicted"/>
<reference evidence="2" key="1">
    <citation type="submission" date="2022-12" db="EMBL/GenBank/DDBJ databases">
        <authorList>
            <person name="Alioto T."/>
            <person name="Alioto T."/>
            <person name="Gomez Garrido J."/>
        </authorList>
    </citation>
    <scope>NUCLEOTIDE SEQUENCE</scope>
</reference>
<sequence length="104" mass="12140">MWQPFRYLKMVIYLLSPLSQAKHTQLLQAFLIRLSFQTPDHLGLPPLHMFQLFNILLKLWCPELNTGLQMWSEQGRIECLDLDTIILLMQPRIALAFFAAASHC</sequence>
<name>A0AA35LBA2_9SAUR</name>
<keyword evidence="1" id="KW-0732">Signal</keyword>
<gene>
    <name evidence="2" type="ORF">PODLI_1B031452</name>
</gene>
<dbReference type="EMBL" id="OX395139">
    <property type="protein sequence ID" value="CAI5793205.1"/>
    <property type="molecule type" value="Genomic_DNA"/>
</dbReference>